<dbReference type="InterPro" id="IPR014722">
    <property type="entry name" value="Rib_uL2_dom2"/>
</dbReference>
<accession>A0A426DH71</accession>
<keyword evidence="2" id="KW-0805">Transcription regulation</keyword>
<organism evidence="6 7">
    <name type="scientific">Schaedlerella arabinosiphila</name>
    <dbReference type="NCBI Taxonomy" id="2044587"/>
    <lineage>
        <taxon>Bacteria</taxon>
        <taxon>Bacillati</taxon>
        <taxon>Bacillota</taxon>
        <taxon>Clostridia</taxon>
        <taxon>Lachnospirales</taxon>
        <taxon>Lachnospiraceae</taxon>
        <taxon>Schaedlerella</taxon>
    </lineage>
</organism>
<reference evidence="5 8" key="2">
    <citation type="submission" date="2019-07" db="EMBL/GenBank/DDBJ databases">
        <title>Draft genome sequences of 15 bacterial species constituting the stable defined intestinal microbiota of the GM15 gnotobiotic mouse model.</title>
        <authorList>
            <person name="Elie C."/>
            <person name="Mathieu A."/>
            <person name="Saliou A."/>
            <person name="Darnaud M."/>
            <person name="Leulier F."/>
            <person name="Tamellini A."/>
        </authorList>
    </citation>
    <scope>NUCLEOTIDE SEQUENCE [LARGE SCALE GENOMIC DNA]</scope>
    <source>
        <strain evidence="8">ASF 502</strain>
        <strain evidence="5">MD300</strain>
    </source>
</reference>
<dbReference type="Proteomes" id="UP000274920">
    <property type="component" value="Unassembled WGS sequence"/>
</dbReference>
<dbReference type="HOGENOM" id="CLU_067287_2_0_9"/>
<reference evidence="6" key="1">
    <citation type="submission" date="2018-10" db="EMBL/GenBank/DDBJ databases">
        <title>Schaedlerella arabinophila gen. nov. sp. nov., isolated from the mouse intestinal tract and comparative analysis with the genome of the closely related altered Schaedler flora strain ASF502.</title>
        <authorList>
            <person name="Miyake S."/>
            <person name="Soh M."/>
            <person name="Seedorf H."/>
        </authorList>
    </citation>
    <scope>NUCLEOTIDE SEQUENCE [LARGE SCALE GENOMIC DNA]</scope>
    <source>
        <strain evidence="6">DSM 106076</strain>
    </source>
</reference>
<dbReference type="SUPFAM" id="SSF50104">
    <property type="entry name" value="Translation proteins SH3-like domain"/>
    <property type="match status" value="1"/>
</dbReference>
<evidence type="ECO:0000259" key="4">
    <source>
        <dbReference type="Pfam" id="PF02357"/>
    </source>
</evidence>
<dbReference type="InterPro" id="IPR047663">
    <property type="entry name" value="Transcription_antiterm_LoaP"/>
</dbReference>
<dbReference type="InterPro" id="IPR036735">
    <property type="entry name" value="NGN_dom_sf"/>
</dbReference>
<dbReference type="GO" id="GO:0031564">
    <property type="term" value="P:transcription antitermination"/>
    <property type="evidence" value="ECO:0007669"/>
    <property type="project" value="UniProtKB-KW"/>
</dbReference>
<keyword evidence="3" id="KW-0804">Transcription</keyword>
<evidence type="ECO:0000313" key="5">
    <source>
        <dbReference type="EMBL" id="NDO71618.1"/>
    </source>
</evidence>
<protein>
    <submittedName>
        <fullName evidence="6">Antiterminator LoaP</fullName>
    </submittedName>
</protein>
<evidence type="ECO:0000313" key="7">
    <source>
        <dbReference type="Proteomes" id="UP000274920"/>
    </source>
</evidence>
<comment type="caution">
    <text evidence="6">The sequence shown here is derived from an EMBL/GenBank/DDBJ whole genome shotgun (WGS) entry which is preliminary data.</text>
</comment>
<dbReference type="InterPro" id="IPR008991">
    <property type="entry name" value="Translation_prot_SH3-like_sf"/>
</dbReference>
<dbReference type="AlphaFoldDB" id="N2AG68"/>
<dbReference type="InterPro" id="IPR006645">
    <property type="entry name" value="NGN-like_dom"/>
</dbReference>
<dbReference type="SUPFAM" id="SSF82679">
    <property type="entry name" value="N-utilization substance G protein NusG, N-terminal domain"/>
    <property type="match status" value="1"/>
</dbReference>
<name>N2AG68_9FIRM</name>
<dbReference type="PANTHER" id="PTHR30265:SF4">
    <property type="entry name" value="KOW MOTIF FAMILY PROTEIN, EXPRESSED"/>
    <property type="match status" value="1"/>
</dbReference>
<evidence type="ECO:0000313" key="6">
    <source>
        <dbReference type="EMBL" id="RRK32200.1"/>
    </source>
</evidence>
<accession>N2AG68</accession>
<dbReference type="InterPro" id="IPR043425">
    <property type="entry name" value="NusG-like"/>
</dbReference>
<keyword evidence="7" id="KW-1185">Reference proteome</keyword>
<dbReference type="RefSeq" id="WP_004081171.1">
    <property type="nucleotide sequence ID" value="NZ_CASCYM010000012.1"/>
</dbReference>
<evidence type="ECO:0000256" key="3">
    <source>
        <dbReference type="ARBA" id="ARBA00023163"/>
    </source>
</evidence>
<dbReference type="Gene3D" id="2.30.30.30">
    <property type="match status" value="1"/>
</dbReference>
<dbReference type="STRING" id="2044587.C824_03240"/>
<dbReference type="GO" id="GO:0006354">
    <property type="term" value="P:DNA-templated transcription elongation"/>
    <property type="evidence" value="ECO:0007669"/>
    <property type="project" value="InterPro"/>
</dbReference>
<dbReference type="PANTHER" id="PTHR30265">
    <property type="entry name" value="RHO-INTERACTING TRANSCRIPTION TERMINATION FACTOR NUSG"/>
    <property type="match status" value="1"/>
</dbReference>
<dbReference type="CDD" id="cd06091">
    <property type="entry name" value="KOW_NusG"/>
    <property type="match status" value="1"/>
</dbReference>
<dbReference type="EMBL" id="VIRB01000142">
    <property type="protein sequence ID" value="NDO71618.1"/>
    <property type="molecule type" value="Genomic_DNA"/>
</dbReference>
<dbReference type="Gene3D" id="3.30.70.940">
    <property type="entry name" value="NusG, N-terminal domain"/>
    <property type="match status" value="1"/>
</dbReference>
<gene>
    <name evidence="6" type="primary">loaP</name>
    <name evidence="6" type="ORF">EBB54_13145</name>
    <name evidence="5" type="ORF">FMM80_24390</name>
</gene>
<dbReference type="EMBL" id="RHJS01000002">
    <property type="protein sequence ID" value="RRK32200.1"/>
    <property type="molecule type" value="Genomic_DNA"/>
</dbReference>
<dbReference type="NCBIfam" id="NF033641">
    <property type="entry name" value="antiterm_LoaP"/>
    <property type="match status" value="1"/>
</dbReference>
<dbReference type="eggNOG" id="COG0250">
    <property type="taxonomic scope" value="Bacteria"/>
</dbReference>
<evidence type="ECO:0000256" key="1">
    <source>
        <dbReference type="ARBA" id="ARBA00022814"/>
    </source>
</evidence>
<dbReference type="Proteomes" id="UP000474104">
    <property type="component" value="Unassembled WGS sequence"/>
</dbReference>
<proteinExistence type="predicted"/>
<dbReference type="OrthoDB" id="1681764at2"/>
<evidence type="ECO:0000313" key="8">
    <source>
        <dbReference type="Proteomes" id="UP000474104"/>
    </source>
</evidence>
<keyword evidence="1" id="KW-0889">Transcription antitermination</keyword>
<feature type="domain" description="NusG-like N-terminal" evidence="4">
    <location>
        <begin position="2"/>
        <end position="97"/>
    </location>
</feature>
<sequence length="168" mass="19457">MWYVIQVRTGSEDNIRLQCEKNISTNILKDCFIPYYEERKHLKGEWRTLKKILFPGYVFLDSEEWERLFMNLKQVSGLTKLLGIGDDVVPLTEEEVEFLTSFGGEDQVVPISEGIIENSKVIVMSGPLTGKEGYIKKIDRHKRKAYLELPMFGRIQRIQVGLEIVSKT</sequence>
<evidence type="ECO:0000256" key="2">
    <source>
        <dbReference type="ARBA" id="ARBA00023015"/>
    </source>
</evidence>
<dbReference type="Pfam" id="PF02357">
    <property type="entry name" value="NusG"/>
    <property type="match status" value="1"/>
</dbReference>